<dbReference type="EMBL" id="JPIU01000049">
    <property type="protein sequence ID" value="KIO42917.1"/>
    <property type="molecule type" value="Genomic_DNA"/>
</dbReference>
<name>A0A0C3NA53_9PORP</name>
<evidence type="ECO:0000313" key="5">
    <source>
        <dbReference type="Proteomes" id="UP000031980"/>
    </source>
</evidence>
<evidence type="ECO:0000313" key="4">
    <source>
        <dbReference type="Proteomes" id="UP000031937"/>
    </source>
</evidence>
<sequence length="137" mass="16209">MGVRGGSWVDVFRWKMLFGYFKPVIESMKKVVSKKRMCFVLLTGILLSGTLLSFRYWETEKRISAEFFNTPITEVLEFFQEETGLRFLYCDEEIKQVPLISGSFKEVSVKRALKQCLRETRYTYSVKRNLLLIKPKR</sequence>
<dbReference type="EMBL" id="JPIT01000016">
    <property type="protein sequence ID" value="KIO46176.1"/>
    <property type="molecule type" value="Genomic_DNA"/>
</dbReference>
<keyword evidence="1" id="KW-0472">Membrane</keyword>
<accession>A0A0C3NA53</accession>
<organism evidence="2 5">
    <name type="scientific">Sanguibacteroides justesenii</name>
    <dbReference type="NCBI Taxonomy" id="1547597"/>
    <lineage>
        <taxon>Bacteria</taxon>
        <taxon>Pseudomonadati</taxon>
        <taxon>Bacteroidota</taxon>
        <taxon>Bacteroidia</taxon>
        <taxon>Bacteroidales</taxon>
        <taxon>Porphyromonadaceae</taxon>
        <taxon>Sanguibacteroides</taxon>
    </lineage>
</organism>
<keyword evidence="5" id="KW-1185">Reference proteome</keyword>
<dbReference type="Proteomes" id="UP000031980">
    <property type="component" value="Unassembled WGS sequence"/>
</dbReference>
<evidence type="ECO:0000256" key="1">
    <source>
        <dbReference type="SAM" id="Phobius"/>
    </source>
</evidence>
<dbReference type="AlphaFoldDB" id="A0A0C3NA53"/>
<evidence type="ECO:0000313" key="2">
    <source>
        <dbReference type="EMBL" id="KIO42917.1"/>
    </source>
</evidence>
<proteinExistence type="predicted"/>
<evidence type="ECO:0000313" key="3">
    <source>
        <dbReference type="EMBL" id="KIO46176.1"/>
    </source>
</evidence>
<comment type="caution">
    <text evidence="2">The sequence shown here is derived from an EMBL/GenBank/DDBJ whole genome shotgun (WGS) entry which is preliminary data.</text>
</comment>
<reference evidence="2 5" key="1">
    <citation type="submission" date="2014-07" db="EMBL/GenBank/DDBJ databases">
        <title>Porphyromonadaceae bacterium OUH 308042 = ATCC BAA-2681 = DSM 28342 draft genome.</title>
        <authorList>
            <person name="Sydenham T.V."/>
            <person name="Hasman H."/>
            <person name="Justensen U.S."/>
        </authorList>
    </citation>
    <scope>NUCLEOTIDE SEQUENCE [LARGE SCALE GENOMIC DNA]</scope>
    <source>
        <strain evidence="2 5">OUH 308042</strain>
    </source>
</reference>
<evidence type="ECO:0008006" key="6">
    <source>
        <dbReference type="Google" id="ProtNLM"/>
    </source>
</evidence>
<reference evidence="3 4" key="2">
    <citation type="submission" date="2014-07" db="EMBL/GenBank/DDBJ databases">
        <title>Porphyromonadaceae bacterium OUH 334697 = ATCC BAA-2682 = DSM 28341 draft genome.</title>
        <authorList>
            <person name="Sydenham T.V."/>
            <person name="Hasman H."/>
            <person name="Justesen U.S."/>
        </authorList>
    </citation>
    <scope>NUCLEOTIDE SEQUENCE [LARGE SCALE GENOMIC DNA]</scope>
    <source>
        <strain evidence="3 4">OUH 334697</strain>
    </source>
</reference>
<keyword evidence="1" id="KW-1133">Transmembrane helix</keyword>
<gene>
    <name evidence="2" type="ORF">BA92_13730</name>
    <name evidence="3" type="ORF">IE90_05080</name>
</gene>
<protein>
    <recommendedName>
        <fullName evidence="6">Secretin/TonB short N-terminal domain-containing protein</fullName>
    </recommendedName>
</protein>
<dbReference type="Proteomes" id="UP000031937">
    <property type="component" value="Unassembled WGS sequence"/>
</dbReference>
<feature type="transmembrane region" description="Helical" evidence="1">
    <location>
        <begin position="37"/>
        <end position="57"/>
    </location>
</feature>
<keyword evidence="1" id="KW-0812">Transmembrane</keyword>